<dbReference type="Pfam" id="PF12872">
    <property type="entry name" value="OST-HTH"/>
    <property type="match status" value="1"/>
</dbReference>
<dbReference type="PROSITE" id="PS51644">
    <property type="entry name" value="HTH_OST"/>
    <property type="match status" value="1"/>
</dbReference>
<dbReference type="InterPro" id="IPR041966">
    <property type="entry name" value="LOTUS-like"/>
</dbReference>
<feature type="compositionally biased region" description="Basic and acidic residues" evidence="1">
    <location>
        <begin position="82"/>
        <end position="93"/>
    </location>
</feature>
<keyword evidence="4" id="KW-1185">Reference proteome</keyword>
<dbReference type="Gene3D" id="3.30.420.610">
    <property type="entry name" value="LOTUS domain-like"/>
    <property type="match status" value="1"/>
</dbReference>
<name>A0A200PYL5_MACCD</name>
<dbReference type="Proteomes" id="UP000195402">
    <property type="component" value="Unassembled WGS sequence"/>
</dbReference>
<evidence type="ECO:0000313" key="4">
    <source>
        <dbReference type="Proteomes" id="UP000195402"/>
    </source>
</evidence>
<feature type="region of interest" description="Disordered" evidence="1">
    <location>
        <begin position="271"/>
        <end position="290"/>
    </location>
</feature>
<dbReference type="InterPro" id="IPR025605">
    <property type="entry name" value="OST-HTH/LOTUS_dom"/>
</dbReference>
<comment type="caution">
    <text evidence="3">The sequence shown here is derived from an EMBL/GenBank/DDBJ whole genome shotgun (WGS) entry which is preliminary data.</text>
</comment>
<organism evidence="3 4">
    <name type="scientific">Macleaya cordata</name>
    <name type="common">Five-seeded plume-poppy</name>
    <name type="synonym">Bocconia cordata</name>
    <dbReference type="NCBI Taxonomy" id="56857"/>
    <lineage>
        <taxon>Eukaryota</taxon>
        <taxon>Viridiplantae</taxon>
        <taxon>Streptophyta</taxon>
        <taxon>Embryophyta</taxon>
        <taxon>Tracheophyta</taxon>
        <taxon>Spermatophyta</taxon>
        <taxon>Magnoliopsida</taxon>
        <taxon>Ranunculales</taxon>
        <taxon>Papaveraceae</taxon>
        <taxon>Papaveroideae</taxon>
        <taxon>Macleaya</taxon>
    </lineage>
</organism>
<reference evidence="3 4" key="1">
    <citation type="journal article" date="2017" name="Mol. Plant">
        <title>The Genome of Medicinal Plant Macleaya cordata Provides New Insights into Benzylisoquinoline Alkaloids Metabolism.</title>
        <authorList>
            <person name="Liu X."/>
            <person name="Liu Y."/>
            <person name="Huang P."/>
            <person name="Ma Y."/>
            <person name="Qing Z."/>
            <person name="Tang Q."/>
            <person name="Cao H."/>
            <person name="Cheng P."/>
            <person name="Zheng Y."/>
            <person name="Yuan Z."/>
            <person name="Zhou Y."/>
            <person name="Liu J."/>
            <person name="Tang Z."/>
            <person name="Zhuo Y."/>
            <person name="Zhang Y."/>
            <person name="Yu L."/>
            <person name="Huang J."/>
            <person name="Yang P."/>
            <person name="Peng Q."/>
            <person name="Zhang J."/>
            <person name="Jiang W."/>
            <person name="Zhang Z."/>
            <person name="Lin K."/>
            <person name="Ro D.K."/>
            <person name="Chen X."/>
            <person name="Xiong X."/>
            <person name="Shang Y."/>
            <person name="Huang S."/>
            <person name="Zeng J."/>
        </authorList>
    </citation>
    <scope>NUCLEOTIDE SEQUENCE [LARGE SCALE GENOMIC DNA]</scope>
    <source>
        <strain evidence="4">cv. BLH2017</strain>
        <tissue evidence="3">Root</tissue>
    </source>
</reference>
<evidence type="ECO:0000313" key="3">
    <source>
        <dbReference type="EMBL" id="OVA03329.1"/>
    </source>
</evidence>
<proteinExistence type="predicted"/>
<dbReference type="EMBL" id="MVGT01003729">
    <property type="protein sequence ID" value="OVA03329.1"/>
    <property type="molecule type" value="Genomic_DNA"/>
</dbReference>
<dbReference type="STRING" id="56857.A0A200PYL5"/>
<dbReference type="OrthoDB" id="1939528at2759"/>
<accession>A0A200PYL5</accession>
<feature type="region of interest" description="Disordered" evidence="1">
    <location>
        <begin position="72"/>
        <end position="116"/>
    </location>
</feature>
<dbReference type="OMA" id="WVEECAF"/>
<feature type="domain" description="HTH OST-type" evidence="2">
    <location>
        <begin position="115"/>
        <end position="189"/>
    </location>
</feature>
<protein>
    <submittedName>
        <fullName evidence="3">OST-HTH/LOTUS domain</fullName>
    </submittedName>
</protein>
<dbReference type="InParanoid" id="A0A200PYL5"/>
<evidence type="ECO:0000256" key="1">
    <source>
        <dbReference type="SAM" id="MobiDB-lite"/>
    </source>
</evidence>
<sequence length="390" mass="43809">MAERLQKEGPPFLNTLNSSALLHLTDRLISEKRWVEERLSQALPFKLIHPAKKFLSPNPRCPNGLSAIFSGKSSEGNLRRLPNHEKEKEDPNHSKTGVNLYKSNGKPPGKSESQMLTDSQKLVAELLVEHPEGFNMGTFKDLFLEKYGYSLKCQMLGFQKLSSLLQTMPGVKIEYSYVIPSGKSPRDFSMECAVPNNSTGKLSDSAANGLSDSVGNDDHDSAWEELGPISETNSNVNVTESNLNRKTNLHTSGSGDFKDYGLSDDEFSDFDTGYPTKDWQERQRKPRRKEEDCTLLGILDSWYTSKEGKSYQDRQKHEDEFVDCSRNDSKHKDLSSSDFNSISLTTISGQNTKHRKNYSFVHEKGVDDKDQLIDGILGSLKKSAVSRLQN</sequence>
<gene>
    <name evidence="3" type="ORF">BVC80_1507g9</name>
</gene>
<dbReference type="CDD" id="cd08824">
    <property type="entry name" value="LOTUS"/>
    <property type="match status" value="1"/>
</dbReference>
<feature type="compositionally biased region" description="Basic and acidic residues" evidence="1">
    <location>
        <begin position="278"/>
        <end position="290"/>
    </location>
</feature>
<evidence type="ECO:0000259" key="2">
    <source>
        <dbReference type="PROSITE" id="PS51644"/>
    </source>
</evidence>
<dbReference type="AlphaFoldDB" id="A0A200PYL5"/>